<sequence>MIFLIQKTHSAKTTNSTTSAVAAVFWRPEKFSDASLFTRMPAGAPRADLLGSAARCSIGRRTRGHSPPELVAVFTLFFFDLGVVPTTHLPPSPPIYSSRQDAHFYP</sequence>
<proteinExistence type="predicted"/>
<accession>A0AAE1XJJ6</accession>
<comment type="caution">
    <text evidence="1">The sequence shown here is derived from an EMBL/GenBank/DDBJ whole genome shotgun (WGS) entry which is preliminary data.</text>
</comment>
<reference evidence="1" key="2">
    <citation type="journal article" date="2024" name="Plant">
        <title>Genomic evolution and insights into agronomic trait innovations of Sesamum species.</title>
        <authorList>
            <person name="Miao H."/>
            <person name="Wang L."/>
            <person name="Qu L."/>
            <person name="Liu H."/>
            <person name="Sun Y."/>
            <person name="Le M."/>
            <person name="Wang Q."/>
            <person name="Wei S."/>
            <person name="Zheng Y."/>
            <person name="Lin W."/>
            <person name="Duan Y."/>
            <person name="Cao H."/>
            <person name="Xiong S."/>
            <person name="Wang X."/>
            <person name="Wei L."/>
            <person name="Li C."/>
            <person name="Ma Q."/>
            <person name="Ju M."/>
            <person name="Zhao R."/>
            <person name="Li G."/>
            <person name="Mu C."/>
            <person name="Tian Q."/>
            <person name="Mei H."/>
            <person name="Zhang T."/>
            <person name="Gao T."/>
            <person name="Zhang H."/>
        </authorList>
    </citation>
    <scope>NUCLEOTIDE SEQUENCE</scope>
    <source>
        <strain evidence="1">3651</strain>
    </source>
</reference>
<dbReference type="EMBL" id="JACGWO010000012">
    <property type="protein sequence ID" value="KAK4413140.1"/>
    <property type="molecule type" value="Genomic_DNA"/>
</dbReference>
<keyword evidence="2" id="KW-1185">Reference proteome</keyword>
<dbReference type="Proteomes" id="UP001293254">
    <property type="component" value="Unassembled WGS sequence"/>
</dbReference>
<evidence type="ECO:0000313" key="1">
    <source>
        <dbReference type="EMBL" id="KAK4413140.1"/>
    </source>
</evidence>
<protein>
    <submittedName>
        <fullName evidence="1">Uncharacterized protein</fullName>
    </submittedName>
</protein>
<organism evidence="1 2">
    <name type="scientific">Sesamum alatum</name>
    <dbReference type="NCBI Taxonomy" id="300844"/>
    <lineage>
        <taxon>Eukaryota</taxon>
        <taxon>Viridiplantae</taxon>
        <taxon>Streptophyta</taxon>
        <taxon>Embryophyta</taxon>
        <taxon>Tracheophyta</taxon>
        <taxon>Spermatophyta</taxon>
        <taxon>Magnoliopsida</taxon>
        <taxon>eudicotyledons</taxon>
        <taxon>Gunneridae</taxon>
        <taxon>Pentapetalae</taxon>
        <taxon>asterids</taxon>
        <taxon>lamiids</taxon>
        <taxon>Lamiales</taxon>
        <taxon>Pedaliaceae</taxon>
        <taxon>Sesamum</taxon>
    </lineage>
</organism>
<evidence type="ECO:0000313" key="2">
    <source>
        <dbReference type="Proteomes" id="UP001293254"/>
    </source>
</evidence>
<dbReference type="AlphaFoldDB" id="A0AAE1XJJ6"/>
<gene>
    <name evidence="1" type="ORF">Salat_2726500</name>
</gene>
<feature type="non-terminal residue" evidence="1">
    <location>
        <position position="106"/>
    </location>
</feature>
<reference evidence="1" key="1">
    <citation type="submission" date="2020-06" db="EMBL/GenBank/DDBJ databases">
        <authorList>
            <person name="Li T."/>
            <person name="Hu X."/>
            <person name="Zhang T."/>
            <person name="Song X."/>
            <person name="Zhang H."/>
            <person name="Dai N."/>
            <person name="Sheng W."/>
            <person name="Hou X."/>
            <person name="Wei L."/>
        </authorList>
    </citation>
    <scope>NUCLEOTIDE SEQUENCE</scope>
    <source>
        <strain evidence="1">3651</strain>
        <tissue evidence="1">Leaf</tissue>
    </source>
</reference>
<name>A0AAE1XJJ6_9LAMI</name>